<evidence type="ECO:0000313" key="3">
    <source>
        <dbReference type="Proteomes" id="UP000254487"/>
    </source>
</evidence>
<sequence>MSLPFTPDEWQILSGELRLREVSQRDKKRSLPAAELSDETTCRLLLDRLTPVIGSPDRAITASLLSKRLAFLATGACLYAMSAYNKGLVLSAENTLIEYGHDGGLWTSCIPLRDIQPVPAPEGVREAWRQNITGTLFAGLLAPLWQTFSRVSGISSHILWENTAVRVYSLYERRMAKMACPSLNPVSDRILTGC</sequence>
<evidence type="ECO:0000313" key="2">
    <source>
        <dbReference type="EMBL" id="STV15825.1"/>
    </source>
</evidence>
<dbReference type="EMBL" id="UGLW01000003">
    <property type="protein sequence ID" value="STV15825.1"/>
    <property type="molecule type" value="Genomic_DNA"/>
</dbReference>
<gene>
    <name evidence="2" type="ORF">NCTC10313_06081</name>
</gene>
<accession>A0A378APV9</accession>
<dbReference type="Proteomes" id="UP000254487">
    <property type="component" value="Unassembled WGS sequence"/>
</dbReference>
<protein>
    <submittedName>
        <fullName evidence="2">Uncharacterized Fe-S protein</fullName>
    </submittedName>
</protein>
<feature type="domain" description="Aerobactin siderophore biosynthesis IucA/IucC-like C-terminal" evidence="1">
    <location>
        <begin position="64"/>
        <end position="174"/>
    </location>
</feature>
<reference evidence="2 3" key="1">
    <citation type="submission" date="2018-06" db="EMBL/GenBank/DDBJ databases">
        <authorList>
            <consortium name="Pathogen Informatics"/>
            <person name="Doyle S."/>
        </authorList>
    </citation>
    <scope>NUCLEOTIDE SEQUENCE [LARGE SCALE GENOMIC DNA]</scope>
    <source>
        <strain evidence="2 3">NCTC10313</strain>
    </source>
</reference>
<dbReference type="GO" id="GO:0003824">
    <property type="term" value="F:catalytic activity"/>
    <property type="evidence" value="ECO:0007669"/>
    <property type="project" value="UniProtKB-ARBA"/>
</dbReference>
<proteinExistence type="predicted"/>
<dbReference type="InterPro" id="IPR022770">
    <property type="entry name" value="IucA/IucC-like_C"/>
</dbReference>
<name>A0A378APV9_KLEPO</name>
<organism evidence="2 3">
    <name type="scientific">Klebsiella pneumoniae subsp. ozaenae</name>
    <dbReference type="NCBI Taxonomy" id="574"/>
    <lineage>
        <taxon>Bacteria</taxon>
        <taxon>Pseudomonadati</taxon>
        <taxon>Pseudomonadota</taxon>
        <taxon>Gammaproteobacteria</taxon>
        <taxon>Enterobacterales</taxon>
        <taxon>Enterobacteriaceae</taxon>
        <taxon>Klebsiella/Raoultella group</taxon>
        <taxon>Klebsiella</taxon>
        <taxon>Klebsiella pneumoniae complex</taxon>
    </lineage>
</organism>
<dbReference type="Pfam" id="PF06276">
    <property type="entry name" value="FhuF"/>
    <property type="match status" value="1"/>
</dbReference>
<dbReference type="AlphaFoldDB" id="A0A378APV9"/>
<evidence type="ECO:0000259" key="1">
    <source>
        <dbReference type="Pfam" id="PF06276"/>
    </source>
</evidence>